<dbReference type="Proteomes" id="UP000793456">
    <property type="component" value="Chromosome XXIV"/>
</dbReference>
<accession>A0ACD3Q676</accession>
<protein>
    <submittedName>
        <fullName evidence="1">Uncharacterized protein</fullName>
    </submittedName>
</protein>
<keyword evidence="2" id="KW-1185">Reference proteome</keyword>
<reference evidence="1" key="1">
    <citation type="submission" date="2018-11" db="EMBL/GenBank/DDBJ databases">
        <title>The sequence and de novo assembly of Larimichthys crocea genome using PacBio and Hi-C technologies.</title>
        <authorList>
            <person name="Xu P."/>
            <person name="Chen B."/>
            <person name="Zhou Z."/>
            <person name="Ke Q."/>
            <person name="Wu Y."/>
            <person name="Bai H."/>
            <person name="Pu F."/>
        </authorList>
    </citation>
    <scope>NUCLEOTIDE SEQUENCE</scope>
    <source>
        <tissue evidence="1">Muscle</tissue>
    </source>
</reference>
<sequence length="859" mass="97349">MADEDITLDGKPLQSLRVADLKAALEQRNLPKSGQKNTLVKRLKGALMLENLQKSSSSHSGLQPNSQKAQQCRRRMKTIQRTMTAPPTSPTSRSAGVSAGGHVHEDNDEDDSGDDESEDDEDWGPGPGGARRGNRAPPQPQQMPPSVPSTVARSKRKLQLPQHIPPPQAHHTPMQLRHPTPPPSPPPDLFPLPDTPKQSPPDTDDQEGEGPEAARGSRVNLHCTNWREKRLHDNREVEEAKRLKEEKEREQRKTQEQEKEKKRLEGEKEKERKRLEEEEKLRQKEEKEKERKRQEAEKERKRQEEEKEKERKRRDEEKQREEKLQKEKTQKTTIKDKVAVQDSGSSSDSDSKSDSSSNSSQSSSSSSGDKARPASHLKKADRGQEAEDEKKTNLSKEVEKRYLSKREVSEPSAATVTEVEPDSESSMAQQPPSGAEPDTNEGRLEESTTPKAFAARKISLTSSKTSPGATDGGAGDADTGTAAGRKRRWGSSTSVTAKKPSISITTDSLKSLIPDIKVNQEAVVELHPEELQLSGDEESLDASRGDQDKGLKIRRTVTQVRRGRMRLMKSFVMSSQVTTRRTDRRTRKRKRWRNRRRKNNAGLPETKRKNSVSEEALETQTSVKLDGEAKKVTPSESLVRRSISQQKSGVSVTIDDPVRTTSQPSPSQAKISNIIHVTNLVRPFTLGQLKELLNRTGVVMEEGFWIDKIKSHCFVTYTTTKEAFASRAALHGVKWPQSNPKVLSVEFCEQAELDFHKGVLKPEKEEEPAAPLIAPQPRLPPLMPERENRDRERDRDRDRERERDRERDRGMGGVRDLWAEREREMERRERARGEREWDRDKVREFARPGEDGQRISIQR</sequence>
<name>A0ACD3Q676_LARCR</name>
<comment type="caution">
    <text evidence="1">The sequence shown here is derived from an EMBL/GenBank/DDBJ whole genome shotgun (WGS) entry which is preliminary data.</text>
</comment>
<evidence type="ECO:0000313" key="2">
    <source>
        <dbReference type="Proteomes" id="UP000793456"/>
    </source>
</evidence>
<proteinExistence type="predicted"/>
<gene>
    <name evidence="1" type="ORF">E3U43_007588</name>
</gene>
<dbReference type="EMBL" id="CM011697">
    <property type="protein sequence ID" value="TMS02048.1"/>
    <property type="molecule type" value="Genomic_DNA"/>
</dbReference>
<organism evidence="1 2">
    <name type="scientific">Larimichthys crocea</name>
    <name type="common">Large yellow croaker</name>
    <name type="synonym">Pseudosciaena crocea</name>
    <dbReference type="NCBI Taxonomy" id="215358"/>
    <lineage>
        <taxon>Eukaryota</taxon>
        <taxon>Metazoa</taxon>
        <taxon>Chordata</taxon>
        <taxon>Craniata</taxon>
        <taxon>Vertebrata</taxon>
        <taxon>Euteleostomi</taxon>
        <taxon>Actinopterygii</taxon>
        <taxon>Neopterygii</taxon>
        <taxon>Teleostei</taxon>
        <taxon>Neoteleostei</taxon>
        <taxon>Acanthomorphata</taxon>
        <taxon>Eupercaria</taxon>
        <taxon>Sciaenidae</taxon>
        <taxon>Larimichthys</taxon>
    </lineage>
</organism>
<evidence type="ECO:0000313" key="1">
    <source>
        <dbReference type="EMBL" id="TMS02048.1"/>
    </source>
</evidence>